<comment type="similarity">
    <text evidence="1 3">Belongs to the thiolase-like superfamily. Beta-ketoacyl-ACP synthases family.</text>
</comment>
<dbReference type="InterPro" id="IPR014030">
    <property type="entry name" value="Ketoacyl_synth_N"/>
</dbReference>
<keyword evidence="2 3" id="KW-0808">Transferase</keyword>
<dbReference type="NCBIfam" id="NF006618">
    <property type="entry name" value="PRK09185.1"/>
    <property type="match status" value="1"/>
</dbReference>
<dbReference type="SMART" id="SM00825">
    <property type="entry name" value="PKS_KS"/>
    <property type="match status" value="1"/>
</dbReference>
<evidence type="ECO:0000256" key="2">
    <source>
        <dbReference type="ARBA" id="ARBA00022679"/>
    </source>
</evidence>
<keyword evidence="6" id="KW-1185">Reference proteome</keyword>
<feature type="domain" description="Ketosynthase family 3 (KS3)" evidence="4">
    <location>
        <begin position="1"/>
        <end position="399"/>
    </location>
</feature>
<dbReference type="PROSITE" id="PS52004">
    <property type="entry name" value="KS3_2"/>
    <property type="match status" value="1"/>
</dbReference>
<dbReference type="InterPro" id="IPR000794">
    <property type="entry name" value="Beta-ketoacyl_synthase"/>
</dbReference>
<dbReference type="InterPro" id="IPR020841">
    <property type="entry name" value="PKS_Beta-ketoAc_synthase_dom"/>
</dbReference>
<dbReference type="CDD" id="cd00834">
    <property type="entry name" value="KAS_I_II"/>
    <property type="match status" value="1"/>
</dbReference>
<dbReference type="Proteomes" id="UP000318431">
    <property type="component" value="Unassembled WGS sequence"/>
</dbReference>
<accession>A0A562RB98</accession>
<dbReference type="GO" id="GO:0004315">
    <property type="term" value="F:3-oxoacyl-[acyl-carrier-protein] synthase activity"/>
    <property type="evidence" value="ECO:0007669"/>
    <property type="project" value="TreeGrafter"/>
</dbReference>
<name>A0A562RB98_9BURK</name>
<sequence length="401" mass="41129">MSIPMIVYLNACGIVCALGNGVPEVRANLFAGRSGVLPTTACSSGPNAGRLLPLGQVQSALPSVDHLPPAQRSRNNALALAALAQIRPAVAAAVAKYGAHRIAVIIGTSTSGIAETEHALRHRAVHGDLAPEFHYGQQEMGSPAQMLADQLGIEGPAYSHSSACASSAKALASAARLIRMGLCDAVLTGGVDSLCAFTVAGFAALESVSAERCNPMSAHRHGINIGEGAALFLLTREPAPVALLGWGESSDGHHMSAPDPAGEGARIAMLDALRRANLQPADIDYVNLHGTATPQNDAMESKVIADLFGCEVPASSTKPFTGHTLGAAAAVEAALCWIALQPDNVRGELPPHLWDGARDAALPALNLVPPGATLGRPLRHVLSNSFAFGGSNAVLVLGRAA</sequence>
<dbReference type="GO" id="GO:0006633">
    <property type="term" value="P:fatty acid biosynthetic process"/>
    <property type="evidence" value="ECO:0007669"/>
    <property type="project" value="TreeGrafter"/>
</dbReference>
<dbReference type="Pfam" id="PF02801">
    <property type="entry name" value="Ketoacyl-synt_C"/>
    <property type="match status" value="1"/>
</dbReference>
<organism evidence="5 6">
    <name type="scientific">Pseudoduganella lurida</name>
    <dbReference type="NCBI Taxonomy" id="1036180"/>
    <lineage>
        <taxon>Bacteria</taxon>
        <taxon>Pseudomonadati</taxon>
        <taxon>Pseudomonadota</taxon>
        <taxon>Betaproteobacteria</taxon>
        <taxon>Burkholderiales</taxon>
        <taxon>Oxalobacteraceae</taxon>
        <taxon>Telluria group</taxon>
        <taxon>Pseudoduganella</taxon>
    </lineage>
</organism>
<evidence type="ECO:0000313" key="6">
    <source>
        <dbReference type="Proteomes" id="UP000318431"/>
    </source>
</evidence>
<dbReference type="PANTHER" id="PTHR11712:SF320">
    <property type="entry name" value="BETA-KETOACYL SYNTHASE"/>
    <property type="match status" value="1"/>
</dbReference>
<evidence type="ECO:0000256" key="1">
    <source>
        <dbReference type="ARBA" id="ARBA00008467"/>
    </source>
</evidence>
<dbReference type="SUPFAM" id="SSF53901">
    <property type="entry name" value="Thiolase-like"/>
    <property type="match status" value="2"/>
</dbReference>
<dbReference type="Pfam" id="PF00109">
    <property type="entry name" value="ketoacyl-synt"/>
    <property type="match status" value="1"/>
</dbReference>
<dbReference type="EMBL" id="VLLB01000003">
    <property type="protein sequence ID" value="TWI66337.1"/>
    <property type="molecule type" value="Genomic_DNA"/>
</dbReference>
<evidence type="ECO:0000313" key="5">
    <source>
        <dbReference type="EMBL" id="TWI66337.1"/>
    </source>
</evidence>
<dbReference type="AlphaFoldDB" id="A0A562RB98"/>
<gene>
    <name evidence="5" type="ORF">IP91_02149</name>
</gene>
<dbReference type="InterPro" id="IPR016039">
    <property type="entry name" value="Thiolase-like"/>
</dbReference>
<reference evidence="5 6" key="1">
    <citation type="journal article" date="2015" name="Stand. Genomic Sci.">
        <title>Genomic Encyclopedia of Bacterial and Archaeal Type Strains, Phase III: the genomes of soil and plant-associated and newly described type strains.</title>
        <authorList>
            <person name="Whitman W.B."/>
            <person name="Woyke T."/>
            <person name="Klenk H.P."/>
            <person name="Zhou Y."/>
            <person name="Lilburn T.G."/>
            <person name="Beck B.J."/>
            <person name="De Vos P."/>
            <person name="Vandamme P."/>
            <person name="Eisen J.A."/>
            <person name="Garrity G."/>
            <person name="Hugenholtz P."/>
            <person name="Kyrpides N.C."/>
        </authorList>
    </citation>
    <scope>NUCLEOTIDE SEQUENCE [LARGE SCALE GENOMIC DNA]</scope>
    <source>
        <strain evidence="5 6">CGMCC 1.10822</strain>
    </source>
</reference>
<evidence type="ECO:0000259" key="4">
    <source>
        <dbReference type="PROSITE" id="PS52004"/>
    </source>
</evidence>
<dbReference type="GO" id="GO:0005829">
    <property type="term" value="C:cytosol"/>
    <property type="evidence" value="ECO:0007669"/>
    <property type="project" value="TreeGrafter"/>
</dbReference>
<proteinExistence type="inferred from homology"/>
<protein>
    <submittedName>
        <fullName evidence="5">3-oxoacyl-[acyl-carrier-protein] synthase-1</fullName>
    </submittedName>
</protein>
<dbReference type="InterPro" id="IPR014031">
    <property type="entry name" value="Ketoacyl_synth_C"/>
</dbReference>
<dbReference type="PANTHER" id="PTHR11712">
    <property type="entry name" value="POLYKETIDE SYNTHASE-RELATED"/>
    <property type="match status" value="1"/>
</dbReference>
<dbReference type="Gene3D" id="3.40.47.10">
    <property type="match status" value="2"/>
</dbReference>
<comment type="caution">
    <text evidence="5">The sequence shown here is derived from an EMBL/GenBank/DDBJ whole genome shotgun (WGS) entry which is preliminary data.</text>
</comment>
<evidence type="ECO:0000256" key="3">
    <source>
        <dbReference type="RuleBase" id="RU003694"/>
    </source>
</evidence>